<evidence type="ECO:0000313" key="3">
    <source>
        <dbReference type="Proteomes" id="UP000016927"/>
    </source>
</evidence>
<dbReference type="HOGENOM" id="CLU_2441422_0_0_1"/>
<dbReference type="AlphaFoldDB" id="R0KUN5"/>
<gene>
    <name evidence="2" type="ORF">NBO_53g0031</name>
</gene>
<dbReference type="EMBL" id="KB908961">
    <property type="protein sequence ID" value="EOB13907.1"/>
    <property type="molecule type" value="Genomic_DNA"/>
</dbReference>
<evidence type="ECO:0000256" key="1">
    <source>
        <dbReference type="SAM" id="Coils"/>
    </source>
</evidence>
<dbReference type="Proteomes" id="UP000016927">
    <property type="component" value="Unassembled WGS sequence"/>
</dbReference>
<keyword evidence="1" id="KW-0175">Coiled coil</keyword>
<dbReference type="VEuPathDB" id="MicrosporidiaDB:NBO_53g0031"/>
<proteinExistence type="predicted"/>
<protein>
    <submittedName>
        <fullName evidence="2">Uncharacterized protein</fullName>
    </submittedName>
</protein>
<reference evidence="2 3" key="1">
    <citation type="journal article" date="2013" name="BMC Genomics">
        <title>Comparative genomics of parasitic silkworm microsporidia reveal an association between genome expansion and host adaptation.</title>
        <authorList>
            <person name="Pan G."/>
            <person name="Xu J."/>
            <person name="Li T."/>
            <person name="Xia Q."/>
            <person name="Liu S.L."/>
            <person name="Zhang G."/>
            <person name="Li S."/>
            <person name="Li C."/>
            <person name="Liu H."/>
            <person name="Yang L."/>
            <person name="Liu T."/>
            <person name="Zhang X."/>
            <person name="Wu Z."/>
            <person name="Fan W."/>
            <person name="Dang X."/>
            <person name="Xiang H."/>
            <person name="Tao M."/>
            <person name="Li Y."/>
            <person name="Hu J."/>
            <person name="Li Z."/>
            <person name="Lin L."/>
            <person name="Luo J."/>
            <person name="Geng L."/>
            <person name="Wang L."/>
            <person name="Long M."/>
            <person name="Wan Y."/>
            <person name="He N."/>
            <person name="Zhang Z."/>
            <person name="Lu C."/>
            <person name="Keeling P.J."/>
            <person name="Wang J."/>
            <person name="Xiang Z."/>
            <person name="Zhou Z."/>
        </authorList>
    </citation>
    <scope>NUCLEOTIDE SEQUENCE [LARGE SCALE GENOMIC DNA]</scope>
    <source>
        <strain evidence="3">CQ1 / CVCC 102059</strain>
    </source>
</reference>
<dbReference type="OrthoDB" id="10650066at2759"/>
<feature type="coiled-coil region" evidence="1">
    <location>
        <begin position="31"/>
        <end position="90"/>
    </location>
</feature>
<organism evidence="2 3">
    <name type="scientific">Nosema bombycis (strain CQ1 / CVCC 102059)</name>
    <name type="common">Microsporidian parasite</name>
    <name type="synonym">Pebrine of silkworm</name>
    <dbReference type="NCBI Taxonomy" id="578461"/>
    <lineage>
        <taxon>Eukaryota</taxon>
        <taxon>Fungi</taxon>
        <taxon>Fungi incertae sedis</taxon>
        <taxon>Microsporidia</taxon>
        <taxon>Nosematidae</taxon>
        <taxon>Nosema</taxon>
    </lineage>
</organism>
<sequence length="90" mass="10612">MKIRDIEISRLKSKLNYLNPQNNDVSLEKIINSGKESINILKEKLTQTENEVKQELEKVLKDNKKYENEIMGLKRIINKLTDKIKTLKNE</sequence>
<name>R0KUN5_NOSB1</name>
<accession>R0KUN5</accession>
<keyword evidence="3" id="KW-1185">Reference proteome</keyword>
<evidence type="ECO:0000313" key="2">
    <source>
        <dbReference type="EMBL" id="EOB13907.1"/>
    </source>
</evidence>